<evidence type="ECO:0000313" key="3">
    <source>
        <dbReference type="Proteomes" id="UP000716291"/>
    </source>
</evidence>
<organism evidence="2 3">
    <name type="scientific">Rhizopus oryzae</name>
    <name type="common">Mucormycosis agent</name>
    <name type="synonym">Rhizopus arrhizus var. delemar</name>
    <dbReference type="NCBI Taxonomy" id="64495"/>
    <lineage>
        <taxon>Eukaryota</taxon>
        <taxon>Fungi</taxon>
        <taxon>Fungi incertae sedis</taxon>
        <taxon>Mucoromycota</taxon>
        <taxon>Mucoromycotina</taxon>
        <taxon>Mucoromycetes</taxon>
        <taxon>Mucorales</taxon>
        <taxon>Mucorineae</taxon>
        <taxon>Rhizopodaceae</taxon>
        <taxon>Rhizopus</taxon>
    </lineage>
</organism>
<feature type="region of interest" description="Disordered" evidence="1">
    <location>
        <begin position="250"/>
        <end position="271"/>
    </location>
</feature>
<dbReference type="AlphaFoldDB" id="A0A9P7BNL7"/>
<feature type="compositionally biased region" description="Polar residues" evidence="1">
    <location>
        <begin position="253"/>
        <end position="271"/>
    </location>
</feature>
<proteinExistence type="predicted"/>
<keyword evidence="3" id="KW-1185">Reference proteome</keyword>
<dbReference type="Proteomes" id="UP000716291">
    <property type="component" value="Unassembled WGS sequence"/>
</dbReference>
<gene>
    <name evidence="2" type="ORF">G6F64_010201</name>
</gene>
<reference evidence="2" key="1">
    <citation type="journal article" date="2020" name="Microb. Genom.">
        <title>Genetic diversity of clinical and environmental Mucorales isolates obtained from an investigation of mucormycosis cases among solid organ transplant recipients.</title>
        <authorList>
            <person name="Nguyen M.H."/>
            <person name="Kaul D."/>
            <person name="Muto C."/>
            <person name="Cheng S.J."/>
            <person name="Richter R.A."/>
            <person name="Bruno V.M."/>
            <person name="Liu G."/>
            <person name="Beyhan S."/>
            <person name="Sundermann A.J."/>
            <person name="Mounaud S."/>
            <person name="Pasculle A.W."/>
            <person name="Nierman W.C."/>
            <person name="Driscoll E."/>
            <person name="Cumbie R."/>
            <person name="Clancy C.J."/>
            <person name="Dupont C.L."/>
        </authorList>
    </citation>
    <scope>NUCLEOTIDE SEQUENCE</scope>
    <source>
        <strain evidence="2">GL11</strain>
    </source>
</reference>
<evidence type="ECO:0000313" key="2">
    <source>
        <dbReference type="EMBL" id="KAG1303288.1"/>
    </source>
</evidence>
<evidence type="ECO:0000256" key="1">
    <source>
        <dbReference type="SAM" id="MobiDB-lite"/>
    </source>
</evidence>
<accession>A0A9P7BNL7</accession>
<dbReference type="OrthoDB" id="2289386at2759"/>
<protein>
    <submittedName>
        <fullName evidence="2">Uncharacterized protein</fullName>
    </submittedName>
</protein>
<comment type="caution">
    <text evidence="2">The sequence shown here is derived from an EMBL/GenBank/DDBJ whole genome shotgun (WGS) entry which is preliminary data.</text>
</comment>
<dbReference type="EMBL" id="JAANQT010002041">
    <property type="protein sequence ID" value="KAG1303288.1"/>
    <property type="molecule type" value="Genomic_DNA"/>
</dbReference>
<sequence>MEEVEHESRLRKRALELEENAQRRVIHRVLKSCNGDPTCQNYTAKKEEKEKDWTKVMQHVLDDTEDMPSYIACQLPAWDPHGMFSGSCVLKHLNILEFNGSLVSNEYYERMCALSVLSALFMKFRSLSTKWFEIQTNFTNRHLFDGVIFYDGILEPMALAEFGGAKCNDDKVNSDTLKGETPKVFIVLFHKAILRFETLALLDNCMYVRTRHAKIRSPRTPEELKLVFPELRKAISWRDALVENVDHLHVDSSEGSSPDCTYEISSVCSTP</sequence>
<name>A0A9P7BNL7_RHIOR</name>